<dbReference type="Proteomes" id="UP000598467">
    <property type="component" value="Unassembled WGS sequence"/>
</dbReference>
<dbReference type="PANTHER" id="PTHR48207">
    <property type="entry name" value="SUCCINATE--HYDROXYMETHYLGLUTARATE COA-TRANSFERASE"/>
    <property type="match status" value="1"/>
</dbReference>
<dbReference type="SUPFAM" id="SSF89796">
    <property type="entry name" value="CoA-transferase family III (CaiB/BaiF)"/>
    <property type="match status" value="1"/>
</dbReference>
<dbReference type="AlphaFoldDB" id="A0A926S8W8"/>
<gene>
    <name evidence="2" type="ORF">HK439_04905</name>
</gene>
<dbReference type="InterPro" id="IPR044855">
    <property type="entry name" value="CoA-Trfase_III_dom3_sf"/>
</dbReference>
<dbReference type="InterPro" id="IPR003673">
    <property type="entry name" value="CoA-Trfase_fam_III"/>
</dbReference>
<dbReference type="GO" id="GO:0008410">
    <property type="term" value="F:CoA-transferase activity"/>
    <property type="evidence" value="ECO:0007669"/>
    <property type="project" value="TreeGrafter"/>
</dbReference>
<name>A0A926S8W8_9HYPH</name>
<dbReference type="Gene3D" id="3.30.1540.10">
    <property type="entry name" value="formyl-coa transferase, domain 3"/>
    <property type="match status" value="1"/>
</dbReference>
<accession>A0A926S8W8</accession>
<comment type="caution">
    <text evidence="2">The sequence shown here is derived from an EMBL/GenBank/DDBJ whole genome shotgun (WGS) entry which is preliminary data.</text>
</comment>
<dbReference type="InterPro" id="IPR050483">
    <property type="entry name" value="CoA-transferase_III_domain"/>
</dbReference>
<dbReference type="EMBL" id="JABFCZ010000005">
    <property type="protein sequence ID" value="MBD1545589.1"/>
    <property type="molecule type" value="Genomic_DNA"/>
</dbReference>
<dbReference type="Pfam" id="PF02515">
    <property type="entry name" value="CoA_transf_3"/>
    <property type="match status" value="1"/>
</dbReference>
<sequence length="403" mass="43239">MADDIKGPLDGCKVIELAHIMAGPVCGLMLADMGAEVIKVEKEAGDDTRRSVPPSIEGESAAFMMMNRNKRDIVLNLKSEKGREALLRLIKDADILVENYRRDTMEKLGLGYETLKELNPGLIYCGISGFGRTGPYADRGGFDLIAQGMSGLMAITGEGHGRPPVKVGAPVTDITAGILGAMGCLAAYVRRLKTGKGQQVDTSLFEAGITHTYWQSAIAFATSVSPGPMGSAHPLNAPYQAFQTSDGWINIGAANQTNWLRLLKLIEAEHLAEDPRFRANADRMAHLEELEAELNAIFRTKPSADWLDLLQQGGFPAGPVLSISDMHQDPQALAREMIVETDHPVAGAVKTIGVPVKFSETPGGVRRPAPLLGQHTREVLAEAGYSTSEIEQMLIDGAAVAAD</sequence>
<evidence type="ECO:0000313" key="2">
    <source>
        <dbReference type="EMBL" id="MBD1545589.1"/>
    </source>
</evidence>
<dbReference type="InterPro" id="IPR023606">
    <property type="entry name" value="CoA-Trfase_III_dom_1_sf"/>
</dbReference>
<reference evidence="2" key="1">
    <citation type="submission" date="2020-05" db="EMBL/GenBank/DDBJ databases">
        <title>Identification of trans-AT polyketide cluster in two marine bacteria, producers of a novel glutaramide-containing polyketide sesbanimide D and analogs.</title>
        <authorList>
            <person name="Kacar D."/>
            <person name="Rodriguez P."/>
            <person name="Canedo L."/>
            <person name="Gonzalez E."/>
            <person name="Galan B."/>
            <person name="De La Calle F."/>
            <person name="Garcia J.L."/>
        </authorList>
    </citation>
    <scope>NUCLEOTIDE SEQUENCE</scope>
    <source>
        <strain evidence="2">PHM038</strain>
    </source>
</reference>
<protein>
    <submittedName>
        <fullName evidence="2">CoA transferase</fullName>
    </submittedName>
</protein>
<organism evidence="2 3">
    <name type="scientific">Roseibium aggregatum</name>
    <dbReference type="NCBI Taxonomy" id="187304"/>
    <lineage>
        <taxon>Bacteria</taxon>
        <taxon>Pseudomonadati</taxon>
        <taxon>Pseudomonadota</taxon>
        <taxon>Alphaproteobacteria</taxon>
        <taxon>Hyphomicrobiales</taxon>
        <taxon>Stappiaceae</taxon>
        <taxon>Roseibium</taxon>
    </lineage>
</organism>
<dbReference type="RefSeq" id="WP_190290270.1">
    <property type="nucleotide sequence ID" value="NZ_JABFCZ010000005.1"/>
</dbReference>
<dbReference type="PANTHER" id="PTHR48207:SF4">
    <property type="entry name" value="BLL6097 PROTEIN"/>
    <property type="match status" value="1"/>
</dbReference>
<evidence type="ECO:0000256" key="1">
    <source>
        <dbReference type="ARBA" id="ARBA00022679"/>
    </source>
</evidence>
<evidence type="ECO:0000313" key="3">
    <source>
        <dbReference type="Proteomes" id="UP000598467"/>
    </source>
</evidence>
<dbReference type="Gene3D" id="3.40.50.10540">
    <property type="entry name" value="Crotonobetainyl-coa:carnitine coa-transferase, domain 1"/>
    <property type="match status" value="1"/>
</dbReference>
<keyword evidence="1 2" id="KW-0808">Transferase</keyword>
<proteinExistence type="predicted"/>